<accession>A0A803Q3M6</accession>
<keyword evidence="13" id="KW-1185">Reference proteome</keyword>
<dbReference type="PANTHER" id="PTHR34114">
    <property type="entry name" value="ARABINOGALACTAN PEPTIDE 1"/>
    <property type="match status" value="1"/>
</dbReference>
<evidence type="ECO:0000256" key="4">
    <source>
        <dbReference type="ARBA" id="ARBA00022729"/>
    </source>
</evidence>
<evidence type="ECO:0000256" key="10">
    <source>
        <dbReference type="ARBA" id="ARBA00037868"/>
    </source>
</evidence>
<evidence type="ECO:0000256" key="2">
    <source>
        <dbReference type="ARBA" id="ARBA00005835"/>
    </source>
</evidence>
<dbReference type="Gramene" id="evm.model.07.1708">
    <property type="protein sequence ID" value="cds.evm.model.07.1708"/>
    <property type="gene ID" value="evm.TU.07.1708"/>
</dbReference>
<feature type="signal peptide" evidence="11">
    <location>
        <begin position="1"/>
        <end position="27"/>
    </location>
</feature>
<keyword evidence="9" id="KW-0449">Lipoprotein</keyword>
<keyword evidence="8" id="KW-0379">Hydroxylation</keyword>
<reference evidence="12" key="2">
    <citation type="submission" date="2021-03" db="UniProtKB">
        <authorList>
            <consortium name="EnsemblPlants"/>
        </authorList>
    </citation>
    <scope>IDENTIFICATION</scope>
</reference>
<evidence type="ECO:0000256" key="7">
    <source>
        <dbReference type="ARBA" id="ARBA00023180"/>
    </source>
</evidence>
<evidence type="ECO:0000256" key="8">
    <source>
        <dbReference type="ARBA" id="ARBA00023278"/>
    </source>
</evidence>
<reference evidence="12" key="1">
    <citation type="submission" date="2018-11" db="EMBL/GenBank/DDBJ databases">
        <authorList>
            <person name="Grassa J C."/>
        </authorList>
    </citation>
    <scope>NUCLEOTIDE SEQUENCE [LARGE SCALE GENOMIC DNA]</scope>
</reference>
<keyword evidence="3" id="KW-0336">GPI-anchor</keyword>
<organism evidence="12 13">
    <name type="scientific">Cannabis sativa</name>
    <name type="common">Hemp</name>
    <name type="synonym">Marijuana</name>
    <dbReference type="NCBI Taxonomy" id="3483"/>
    <lineage>
        <taxon>Eukaryota</taxon>
        <taxon>Viridiplantae</taxon>
        <taxon>Streptophyta</taxon>
        <taxon>Embryophyta</taxon>
        <taxon>Tracheophyta</taxon>
        <taxon>Spermatophyta</taxon>
        <taxon>Magnoliopsida</taxon>
        <taxon>eudicotyledons</taxon>
        <taxon>Gunneridae</taxon>
        <taxon>Pentapetalae</taxon>
        <taxon>rosids</taxon>
        <taxon>fabids</taxon>
        <taxon>Rosales</taxon>
        <taxon>Cannabaceae</taxon>
        <taxon>Cannabis</taxon>
    </lineage>
</organism>
<keyword evidence="6" id="KW-0472">Membrane</keyword>
<evidence type="ECO:0000313" key="13">
    <source>
        <dbReference type="Proteomes" id="UP000596661"/>
    </source>
</evidence>
<keyword evidence="5" id="KW-0654">Proteoglycan</keyword>
<name>A0A803Q3M6_CANSA</name>
<feature type="chain" id="PRO_5030940221" evidence="11">
    <location>
        <begin position="28"/>
        <end position="118"/>
    </location>
</feature>
<dbReference type="Proteomes" id="UP000596661">
    <property type="component" value="Chromosome 7"/>
</dbReference>
<dbReference type="AlphaFoldDB" id="A0A803Q3M6"/>
<evidence type="ECO:0000256" key="5">
    <source>
        <dbReference type="ARBA" id="ARBA00022974"/>
    </source>
</evidence>
<evidence type="ECO:0000256" key="6">
    <source>
        <dbReference type="ARBA" id="ARBA00023136"/>
    </source>
</evidence>
<evidence type="ECO:0000256" key="9">
    <source>
        <dbReference type="ARBA" id="ARBA00023288"/>
    </source>
</evidence>
<sequence length="118" mass="12597">MAPIRMRLFSTLVVAVMAVSAIQNVAAADAPAPSPTSDATAFVPAGSDRESHDFSNVTSSILFCWSPSRWLWVSGEAPLAIRQWSSLALLPLLILWLELCGGLSRAGVWALECVILAT</sequence>
<evidence type="ECO:0000256" key="1">
    <source>
        <dbReference type="ARBA" id="ARBA00004589"/>
    </source>
</evidence>
<comment type="subcellular location">
    <subcellularLocation>
        <location evidence="10">Endomembrane system</location>
        <topology evidence="10">Lipid-anchor</topology>
    </subcellularLocation>
    <subcellularLocation>
        <location evidence="1">Membrane</location>
        <topology evidence="1">Lipid-anchor</topology>
        <topology evidence="1">GPI-anchor</topology>
    </subcellularLocation>
</comment>
<evidence type="ECO:0000256" key="3">
    <source>
        <dbReference type="ARBA" id="ARBA00022622"/>
    </source>
</evidence>
<dbReference type="PANTHER" id="PTHR34114:SF11">
    <property type="entry name" value="ARABINOGALACTAN PROTEIN 13-RELATED"/>
    <property type="match status" value="1"/>
</dbReference>
<proteinExistence type="inferred from homology"/>
<dbReference type="InterPro" id="IPR039281">
    <property type="entry name" value="AGP3/12/13/14/21"/>
</dbReference>
<dbReference type="EMBL" id="UZAU01000674">
    <property type="status" value="NOT_ANNOTATED_CDS"/>
    <property type="molecule type" value="Genomic_DNA"/>
</dbReference>
<evidence type="ECO:0000313" key="12">
    <source>
        <dbReference type="EnsemblPlants" id="cds.evm.model.07.1708"/>
    </source>
</evidence>
<dbReference type="EnsemblPlants" id="evm.model.07.1708">
    <property type="protein sequence ID" value="cds.evm.model.07.1708"/>
    <property type="gene ID" value="evm.TU.07.1708"/>
</dbReference>
<dbReference type="GO" id="GO:0098552">
    <property type="term" value="C:side of membrane"/>
    <property type="evidence" value="ECO:0007669"/>
    <property type="project" value="UniProtKB-KW"/>
</dbReference>
<protein>
    <submittedName>
        <fullName evidence="12">Uncharacterized protein</fullName>
    </submittedName>
</protein>
<dbReference type="GO" id="GO:0012505">
    <property type="term" value="C:endomembrane system"/>
    <property type="evidence" value="ECO:0007669"/>
    <property type="project" value="UniProtKB-SubCell"/>
</dbReference>
<evidence type="ECO:0000256" key="11">
    <source>
        <dbReference type="SAM" id="SignalP"/>
    </source>
</evidence>
<comment type="similarity">
    <text evidence="2">Belongs to the AG-peptide AGP family.</text>
</comment>
<keyword evidence="4 11" id="KW-0732">Signal</keyword>
<keyword evidence="7" id="KW-0325">Glycoprotein</keyword>